<evidence type="ECO:0000256" key="7">
    <source>
        <dbReference type="ARBA" id="ARBA00023239"/>
    </source>
</evidence>
<evidence type="ECO:0000256" key="4">
    <source>
        <dbReference type="ARBA" id="ARBA00022801"/>
    </source>
</evidence>
<dbReference type="Gene3D" id="3.90.1680.10">
    <property type="entry name" value="SOS response associated peptidase-like"/>
    <property type="match status" value="1"/>
</dbReference>
<keyword evidence="4 8" id="KW-0378">Hydrolase</keyword>
<dbReference type="GO" id="GO:0006508">
    <property type="term" value="P:proteolysis"/>
    <property type="evidence" value="ECO:0007669"/>
    <property type="project" value="UniProtKB-KW"/>
</dbReference>
<dbReference type="EC" id="3.4.-.-" evidence="8"/>
<protein>
    <recommendedName>
        <fullName evidence="8">Abasic site processing protein</fullName>
        <ecNumber evidence="8">3.4.-.-</ecNumber>
    </recommendedName>
</protein>
<evidence type="ECO:0000256" key="2">
    <source>
        <dbReference type="ARBA" id="ARBA00022670"/>
    </source>
</evidence>
<dbReference type="Proteomes" id="UP000317043">
    <property type="component" value="Unassembled WGS sequence"/>
</dbReference>
<evidence type="ECO:0000313" key="10">
    <source>
        <dbReference type="Proteomes" id="UP000317043"/>
    </source>
</evidence>
<dbReference type="InterPro" id="IPR003738">
    <property type="entry name" value="SRAP"/>
</dbReference>
<dbReference type="GO" id="GO:0106300">
    <property type="term" value="P:protein-DNA covalent cross-linking repair"/>
    <property type="evidence" value="ECO:0007669"/>
    <property type="project" value="InterPro"/>
</dbReference>
<dbReference type="InterPro" id="IPR036590">
    <property type="entry name" value="SRAP-like"/>
</dbReference>
<gene>
    <name evidence="9" type="ORF">FB566_4481</name>
</gene>
<keyword evidence="10" id="KW-1185">Reference proteome</keyword>
<proteinExistence type="inferred from homology"/>
<evidence type="ECO:0000256" key="6">
    <source>
        <dbReference type="ARBA" id="ARBA00023125"/>
    </source>
</evidence>
<organism evidence="9 10">
    <name type="scientific">Stackebrandtia endophytica</name>
    <dbReference type="NCBI Taxonomy" id="1496996"/>
    <lineage>
        <taxon>Bacteria</taxon>
        <taxon>Bacillati</taxon>
        <taxon>Actinomycetota</taxon>
        <taxon>Actinomycetes</taxon>
        <taxon>Glycomycetales</taxon>
        <taxon>Glycomycetaceae</taxon>
        <taxon>Stackebrandtia</taxon>
    </lineage>
</organism>
<evidence type="ECO:0000256" key="8">
    <source>
        <dbReference type="RuleBase" id="RU364100"/>
    </source>
</evidence>
<dbReference type="GO" id="GO:0016829">
    <property type="term" value="F:lyase activity"/>
    <property type="evidence" value="ECO:0007669"/>
    <property type="project" value="UniProtKB-KW"/>
</dbReference>
<dbReference type="OrthoDB" id="9782620at2"/>
<evidence type="ECO:0000256" key="5">
    <source>
        <dbReference type="ARBA" id="ARBA00023124"/>
    </source>
</evidence>
<dbReference type="GO" id="GO:0008233">
    <property type="term" value="F:peptidase activity"/>
    <property type="evidence" value="ECO:0007669"/>
    <property type="project" value="UniProtKB-KW"/>
</dbReference>
<comment type="similarity">
    <text evidence="1 8">Belongs to the SOS response-associated peptidase family.</text>
</comment>
<name>A0A543B234_9ACTN</name>
<dbReference type="AlphaFoldDB" id="A0A543B234"/>
<keyword evidence="6" id="KW-0238">DNA-binding</keyword>
<dbReference type="SUPFAM" id="SSF143081">
    <property type="entry name" value="BB1717-like"/>
    <property type="match status" value="1"/>
</dbReference>
<dbReference type="PANTHER" id="PTHR13604">
    <property type="entry name" value="DC12-RELATED"/>
    <property type="match status" value="1"/>
</dbReference>
<keyword evidence="7" id="KW-0456">Lyase</keyword>
<keyword evidence="2 8" id="KW-0645">Protease</keyword>
<dbReference type="GO" id="GO:0003697">
    <property type="term" value="F:single-stranded DNA binding"/>
    <property type="evidence" value="ECO:0007669"/>
    <property type="project" value="InterPro"/>
</dbReference>
<keyword evidence="5" id="KW-0190">Covalent protein-DNA linkage</keyword>
<dbReference type="RefSeq" id="WP_142043779.1">
    <property type="nucleotide sequence ID" value="NZ_JBHTGS010000002.1"/>
</dbReference>
<evidence type="ECO:0000256" key="3">
    <source>
        <dbReference type="ARBA" id="ARBA00022763"/>
    </source>
</evidence>
<accession>A0A543B234</accession>
<reference evidence="9 10" key="1">
    <citation type="submission" date="2019-06" db="EMBL/GenBank/DDBJ databases">
        <title>Sequencing the genomes of 1000 actinobacteria strains.</title>
        <authorList>
            <person name="Klenk H.-P."/>
        </authorList>
    </citation>
    <scope>NUCLEOTIDE SEQUENCE [LARGE SCALE GENOMIC DNA]</scope>
    <source>
        <strain evidence="9 10">DSM 45928</strain>
    </source>
</reference>
<dbReference type="PANTHER" id="PTHR13604:SF0">
    <property type="entry name" value="ABASIC SITE PROCESSING PROTEIN HMCES"/>
    <property type="match status" value="1"/>
</dbReference>
<keyword evidence="3" id="KW-0227">DNA damage</keyword>
<evidence type="ECO:0000313" key="9">
    <source>
        <dbReference type="EMBL" id="TQL78884.1"/>
    </source>
</evidence>
<dbReference type="EMBL" id="VFOW01000001">
    <property type="protein sequence ID" value="TQL78884.1"/>
    <property type="molecule type" value="Genomic_DNA"/>
</dbReference>
<dbReference type="FunCoup" id="A0A543B234">
    <property type="interactions" value="224"/>
</dbReference>
<sequence>MCGRYASTRSSADLATLFDAADFTQGRLDASFNLAPTDSVPIIRMSRSADARVVSAARWGLVPPWSDSPSVGVRMINARSESVTTSRAYRGPFARKRCLVPADGWYEWRKLGGGRKQPYFTTAKQDRPLVFAGLWETWGGDENRLMTCTVLTTPAVGELHEIHDRMPLLLEADSHRDWLEDRDAAEHLLHGVDEQSLKSLEIRPVGKAVGNVANDGPQLVDRVDVLESGPPMAKEEQQQTLF</sequence>
<comment type="caution">
    <text evidence="9">The sequence shown here is derived from an EMBL/GenBank/DDBJ whole genome shotgun (WGS) entry which is preliminary data.</text>
</comment>
<dbReference type="Pfam" id="PF02586">
    <property type="entry name" value="SRAP"/>
    <property type="match status" value="1"/>
</dbReference>
<evidence type="ECO:0000256" key="1">
    <source>
        <dbReference type="ARBA" id="ARBA00008136"/>
    </source>
</evidence>
<dbReference type="InParanoid" id="A0A543B234"/>